<proteinExistence type="inferred from homology"/>
<dbReference type="SUPFAM" id="SSF53901">
    <property type="entry name" value="Thiolase-like"/>
    <property type="match status" value="1"/>
</dbReference>
<evidence type="ECO:0000313" key="5">
    <source>
        <dbReference type="EMBL" id="KAB8801893.1"/>
    </source>
</evidence>
<name>A0A5N6L530_9ROSI</name>
<dbReference type="PANTHER" id="PTHR18919:SF139">
    <property type="entry name" value="THIOLASE-LIKE PROTEIN TYPE 1 ADDITIONAL C-TERMINAL DOMAIN-CONTAINING PROTEIN"/>
    <property type="match status" value="1"/>
</dbReference>
<dbReference type="GO" id="GO:0016746">
    <property type="term" value="F:acyltransferase activity"/>
    <property type="evidence" value="ECO:0007669"/>
    <property type="project" value="UniProtKB-KW"/>
</dbReference>
<dbReference type="InterPro" id="IPR016039">
    <property type="entry name" value="Thiolase-like"/>
</dbReference>
<dbReference type="InterPro" id="IPR040771">
    <property type="entry name" value="TLP1_add_C"/>
</dbReference>
<evidence type="ECO:0000259" key="4">
    <source>
        <dbReference type="Pfam" id="PF18313"/>
    </source>
</evidence>
<feature type="domain" description="Thiolase-like protein type 1 additional C-terminal" evidence="4">
    <location>
        <begin position="409"/>
        <end position="492"/>
    </location>
</feature>
<keyword evidence="3" id="KW-0012">Acyltransferase</keyword>
<dbReference type="EMBL" id="VIBQ01000107">
    <property type="protein sequence ID" value="KAB8801893.1"/>
    <property type="molecule type" value="Genomic_DNA"/>
</dbReference>
<evidence type="ECO:0000313" key="6">
    <source>
        <dbReference type="Proteomes" id="UP000327013"/>
    </source>
</evidence>
<keyword evidence="2" id="KW-0808">Transferase</keyword>
<dbReference type="Gene3D" id="2.40.50.840">
    <property type="match status" value="1"/>
</dbReference>
<reference evidence="5 6" key="1">
    <citation type="submission" date="2019-06" db="EMBL/GenBank/DDBJ databases">
        <title>A chromosomal-level reference genome of Carpinus fangiana (Coryloideae, Betulaceae).</title>
        <authorList>
            <person name="Yang X."/>
            <person name="Wang Z."/>
            <person name="Zhang L."/>
            <person name="Hao G."/>
            <person name="Liu J."/>
            <person name="Yang Y."/>
        </authorList>
    </citation>
    <scope>NUCLEOTIDE SEQUENCE [LARGE SCALE GENOMIC DNA]</scope>
    <source>
        <strain evidence="5">Cfa_2016G</strain>
        <tissue evidence="5">Leaf</tissue>
    </source>
</reference>
<evidence type="ECO:0000256" key="3">
    <source>
        <dbReference type="ARBA" id="ARBA00023315"/>
    </source>
</evidence>
<keyword evidence="6" id="KW-1185">Reference proteome</keyword>
<comment type="similarity">
    <text evidence="1">Belongs to the thiolase-like superfamily. Thiolase family.</text>
</comment>
<dbReference type="OrthoDB" id="435240at2759"/>
<comment type="caution">
    <text evidence="5">The sequence shown here is derived from an EMBL/GenBank/DDBJ whole genome shotgun (WGS) entry which is preliminary data.</text>
</comment>
<evidence type="ECO:0000256" key="1">
    <source>
        <dbReference type="ARBA" id="ARBA00010982"/>
    </source>
</evidence>
<dbReference type="Pfam" id="PF18313">
    <property type="entry name" value="TLP1_add_C"/>
    <property type="match status" value="1"/>
</dbReference>
<evidence type="ECO:0000256" key="2">
    <source>
        <dbReference type="ARBA" id="ARBA00022679"/>
    </source>
</evidence>
<gene>
    <name evidence="5" type="ORF">FH972_026714</name>
</gene>
<dbReference type="AlphaFoldDB" id="A0A5N6L530"/>
<protein>
    <recommendedName>
        <fullName evidence="4">Thiolase-like protein type 1 additional C-terminal domain-containing protein</fullName>
    </recommendedName>
</protein>
<accession>A0A5N6L530</accession>
<organism evidence="5 6">
    <name type="scientific">Carpinus fangiana</name>
    <dbReference type="NCBI Taxonomy" id="176857"/>
    <lineage>
        <taxon>Eukaryota</taxon>
        <taxon>Viridiplantae</taxon>
        <taxon>Streptophyta</taxon>
        <taxon>Embryophyta</taxon>
        <taxon>Tracheophyta</taxon>
        <taxon>Spermatophyta</taxon>
        <taxon>Magnoliopsida</taxon>
        <taxon>eudicotyledons</taxon>
        <taxon>Gunneridae</taxon>
        <taxon>Pentapetalae</taxon>
        <taxon>rosids</taxon>
        <taxon>fabids</taxon>
        <taxon>Fagales</taxon>
        <taxon>Betulaceae</taxon>
        <taxon>Carpinus</taxon>
    </lineage>
</organism>
<dbReference type="Gene3D" id="3.40.47.10">
    <property type="match status" value="2"/>
</dbReference>
<dbReference type="Proteomes" id="UP000327013">
    <property type="component" value="Unassembled WGS sequence"/>
</dbReference>
<dbReference type="PANTHER" id="PTHR18919">
    <property type="entry name" value="ACETYL-COA C-ACYLTRANSFERASE"/>
    <property type="match status" value="1"/>
</dbReference>
<sequence>MAGGPAIPIIVGVGDIVNRSSKLEDALEPMELMLRAIAHALQDTGLSSAAVRDLQTHIDSIDVVSTWTWPYPDLPGQLADKLGVRPSHKLYSEYHGGNQPGKMVDNAARRISKREAKFAVVTGGEALASPAKKMPPPGWTKINDSVDSVFKPDLERMANTMGATHRVGLPIQVYPFYENAYRAKHGQSIRENMKESAKLYGDFAKVAEHLPTAWNYGKKAETEQSIGTVTKKNRMICFPCACLLTSTDFARELGIPESQWIYPLGGAGTADSKDFPRCRPSSVRLDERTNRRVRFLLVSCPSPSSYRRKLTVDSCFPIVPKLACEHFGLSPSHPAKPITLLGGLTSFGGAGNNYSMHAIIEMTRQFRAAKNERKLGLVLANGGTVTYQHVVCLSSQPRADGSPYPQSPPLPETSQGVSIPEIVEDVGSGQEAVVETYTIDFNRDNTPALGHVVGRLASGARFIANHADEGTLRQLASDTKEPIGRKGWVVRDAEEDRNLFSFEARAGL</sequence>